<organism evidence="1 2">
    <name type="scientific">Monoraphidium neglectum</name>
    <dbReference type="NCBI Taxonomy" id="145388"/>
    <lineage>
        <taxon>Eukaryota</taxon>
        <taxon>Viridiplantae</taxon>
        <taxon>Chlorophyta</taxon>
        <taxon>core chlorophytes</taxon>
        <taxon>Chlorophyceae</taxon>
        <taxon>CS clade</taxon>
        <taxon>Sphaeropleales</taxon>
        <taxon>Selenastraceae</taxon>
        <taxon>Monoraphidium</taxon>
    </lineage>
</organism>
<dbReference type="STRING" id="145388.A0A0D2LPI9"/>
<dbReference type="GeneID" id="25733768"/>
<reference evidence="1 2" key="1">
    <citation type="journal article" date="2013" name="BMC Genomics">
        <title>Reconstruction of the lipid metabolism for the microalga Monoraphidium neglectum from its genome sequence reveals characteristics suitable for biofuel production.</title>
        <authorList>
            <person name="Bogen C."/>
            <person name="Al-Dilaimi A."/>
            <person name="Albersmeier A."/>
            <person name="Wichmann J."/>
            <person name="Grundmann M."/>
            <person name="Rupp O."/>
            <person name="Lauersen K.J."/>
            <person name="Blifernez-Klassen O."/>
            <person name="Kalinowski J."/>
            <person name="Goesmann A."/>
            <person name="Mussgnug J.H."/>
            <person name="Kruse O."/>
        </authorList>
    </citation>
    <scope>NUCLEOTIDE SEQUENCE [LARGE SCALE GENOMIC DNA]</scope>
    <source>
        <strain evidence="1 2">SAG 48.87</strain>
    </source>
</reference>
<accession>A0A0D2LPI9</accession>
<dbReference type="Pfam" id="PF16940">
    <property type="entry name" value="Tic110"/>
    <property type="match status" value="1"/>
</dbReference>
<dbReference type="EMBL" id="KK106139">
    <property type="protein sequence ID" value="KIY91916.1"/>
    <property type="molecule type" value="Genomic_DNA"/>
</dbReference>
<keyword evidence="2" id="KW-1185">Reference proteome</keyword>
<dbReference type="GO" id="GO:0061927">
    <property type="term" value="C:TOC-TIC supercomplex I"/>
    <property type="evidence" value="ECO:0007669"/>
    <property type="project" value="TreeGrafter"/>
</dbReference>
<gene>
    <name evidence="1" type="ORF">MNEG_16047</name>
</gene>
<evidence type="ECO:0000313" key="2">
    <source>
        <dbReference type="Proteomes" id="UP000054498"/>
    </source>
</evidence>
<sequence length="210" mass="23682">MHRRRGGQAGASASGYRRAKKLRDRAAVVDLFNLLVALDDPSELTADDVSGVGAKYGINMQKEQMTGLQQIFGQYLENIIPAGDTQLRGDEAPKLILFKEALGLGDEEAAPVFIEVGRRLSRAGYETKERSQQFEQRKAFQRLIYVSYAVFGDQKAAFLLPWRRVFNLNDSQLFVARRDNARAIFNQHLRENYGGQLPADRNGHEEYTEG</sequence>
<dbReference type="PANTHER" id="PTHR34935">
    <property type="entry name" value="PROTEIN TIC110, CHLOROPLASTIC"/>
    <property type="match status" value="1"/>
</dbReference>
<dbReference type="OrthoDB" id="191196at2759"/>
<dbReference type="GO" id="GO:0045037">
    <property type="term" value="P:protein import into chloroplast stroma"/>
    <property type="evidence" value="ECO:0007669"/>
    <property type="project" value="TreeGrafter"/>
</dbReference>
<dbReference type="PANTHER" id="PTHR34935:SF3">
    <property type="entry name" value="PROTEIN TIC110, CHLOROPLASTIC"/>
    <property type="match status" value="1"/>
</dbReference>
<name>A0A0D2LPI9_9CHLO</name>
<dbReference type="InterPro" id="IPR031610">
    <property type="entry name" value="TIC110"/>
</dbReference>
<dbReference type="Proteomes" id="UP000054498">
    <property type="component" value="Unassembled WGS sequence"/>
</dbReference>
<dbReference type="KEGG" id="mng:MNEG_16047"/>
<protein>
    <submittedName>
        <fullName evidence="1">Uncharacterized protein</fullName>
    </submittedName>
</protein>
<proteinExistence type="predicted"/>
<dbReference type="AlphaFoldDB" id="A0A0D2LPI9"/>
<dbReference type="RefSeq" id="XP_013890936.1">
    <property type="nucleotide sequence ID" value="XM_014035482.1"/>
</dbReference>
<evidence type="ECO:0000313" key="1">
    <source>
        <dbReference type="EMBL" id="KIY91916.1"/>
    </source>
</evidence>